<dbReference type="EMBL" id="LAVV01003231">
    <property type="protein sequence ID" value="KNZ62287.1"/>
    <property type="molecule type" value="Genomic_DNA"/>
</dbReference>
<protein>
    <submittedName>
        <fullName evidence="2">Putative signal peptide protein</fullName>
    </submittedName>
</protein>
<dbReference type="AlphaFoldDB" id="A0A0L6VNR8"/>
<dbReference type="Proteomes" id="UP000037035">
    <property type="component" value="Unassembled WGS sequence"/>
</dbReference>
<feature type="transmembrane region" description="Helical" evidence="1">
    <location>
        <begin position="6"/>
        <end position="28"/>
    </location>
</feature>
<reference evidence="2 3" key="1">
    <citation type="submission" date="2015-08" db="EMBL/GenBank/DDBJ databases">
        <title>Next Generation Sequencing and Analysis of the Genome of Puccinia sorghi L Schw, the Causal Agent of Maize Common Rust.</title>
        <authorList>
            <person name="Rochi L."/>
            <person name="Burguener G."/>
            <person name="Darino M."/>
            <person name="Turjanski A."/>
            <person name="Kreff E."/>
            <person name="Dieguez M.J."/>
            <person name="Sacco F."/>
        </authorList>
    </citation>
    <scope>NUCLEOTIDE SEQUENCE [LARGE SCALE GENOMIC DNA]</scope>
    <source>
        <strain evidence="2 3">RO10H11247</strain>
    </source>
</reference>
<keyword evidence="1" id="KW-0472">Membrane</keyword>
<keyword evidence="3" id="KW-1185">Reference proteome</keyword>
<evidence type="ECO:0000313" key="2">
    <source>
        <dbReference type="EMBL" id="KNZ62287.1"/>
    </source>
</evidence>
<name>A0A0L6VNR8_9BASI</name>
<evidence type="ECO:0000256" key="1">
    <source>
        <dbReference type="SAM" id="Phobius"/>
    </source>
</evidence>
<keyword evidence="1" id="KW-1133">Transmembrane helix</keyword>
<keyword evidence="1" id="KW-0812">Transmembrane</keyword>
<proteinExistence type="predicted"/>
<organism evidence="2 3">
    <name type="scientific">Puccinia sorghi</name>
    <dbReference type="NCBI Taxonomy" id="27349"/>
    <lineage>
        <taxon>Eukaryota</taxon>
        <taxon>Fungi</taxon>
        <taxon>Dikarya</taxon>
        <taxon>Basidiomycota</taxon>
        <taxon>Pucciniomycotina</taxon>
        <taxon>Pucciniomycetes</taxon>
        <taxon>Pucciniales</taxon>
        <taxon>Pucciniaceae</taxon>
        <taxon>Puccinia</taxon>
    </lineage>
</organism>
<accession>A0A0L6VNR8</accession>
<evidence type="ECO:0000313" key="3">
    <source>
        <dbReference type="Proteomes" id="UP000037035"/>
    </source>
</evidence>
<dbReference type="VEuPathDB" id="FungiDB:VP01_12909g1"/>
<sequence length="91" mass="10086">MVEQMIISLNCLVMFLNAASVGMLATFFPIGKGKVKIYTNYYIRAILICDQIKIFYMCKLDGLVSLMTKGSPLPPVLPKILCLFSPMASTC</sequence>
<comment type="caution">
    <text evidence="2">The sequence shown here is derived from an EMBL/GenBank/DDBJ whole genome shotgun (WGS) entry which is preliminary data.</text>
</comment>
<gene>
    <name evidence="2" type="ORF">VP01_12909g1</name>
</gene>